<gene>
    <name evidence="3" type="ORF">EBB45_17355</name>
</gene>
<keyword evidence="2 3" id="KW-0560">Oxidoreductase</keyword>
<dbReference type="PANTHER" id="PTHR11091:SF0">
    <property type="entry name" value="MALATE DEHYDROGENASE"/>
    <property type="match status" value="1"/>
</dbReference>
<dbReference type="NCBIfam" id="NF011599">
    <property type="entry name" value="PRK15025.1"/>
    <property type="match status" value="1"/>
</dbReference>
<dbReference type="PANTHER" id="PTHR11091">
    <property type="entry name" value="OXIDOREDUCTASE-RELATED"/>
    <property type="match status" value="1"/>
</dbReference>
<sequence length="336" mass="36222">MQDVIVSKEELHALIANKLLEQNVPDEHAQIVSDVLVHADLRGVHSHGAIRTEHYVNRIKHGGIKKNPNITVENVSSSVSKIDGDHGFGHVIAKKTIEQAIENASKTGVGVGVAFNSSHCGALSYYMELATKAGKIGIAMAHTDSFVAPFGAKDAFLGTNPIAFGVPAKNNPPIILDMATSNVAMGKILVEKERGNKIPLNWGVDVDGNPTDDPNKVEALLPFGGPKGYGISLMVDILSGILVGAAFGPHIEPMYGDLTKHRELGIIFIVLDPKFFGSMDYFLNNIDQLYKEIHSLEPAPGFSNVLLPGEPENNKSTQRIKDGIPLPETIINYLKS</sequence>
<dbReference type="Pfam" id="PF02615">
    <property type="entry name" value="Ldh_2"/>
    <property type="match status" value="1"/>
</dbReference>
<dbReference type="SUPFAM" id="SSF89733">
    <property type="entry name" value="L-sulfolactate dehydrogenase-like"/>
    <property type="match status" value="1"/>
</dbReference>
<dbReference type="InterPro" id="IPR043144">
    <property type="entry name" value="Mal/L-sulf/L-lact_DH-like_ah"/>
</dbReference>
<dbReference type="OrthoDB" id="9769447at2"/>
<comment type="caution">
    <text evidence="3">The sequence shown here is derived from an EMBL/GenBank/DDBJ whole genome shotgun (WGS) entry which is preliminary data.</text>
</comment>
<comment type="similarity">
    <text evidence="1">Belongs to the LDH2/MDH2 oxidoreductase family.</text>
</comment>
<dbReference type="Gene3D" id="3.30.1370.60">
    <property type="entry name" value="Hypothetical oxidoreductase yiak, domain 2"/>
    <property type="match status" value="1"/>
</dbReference>
<dbReference type="Proteomes" id="UP000274033">
    <property type="component" value="Unassembled WGS sequence"/>
</dbReference>
<dbReference type="Gene3D" id="1.10.1530.10">
    <property type="match status" value="1"/>
</dbReference>
<name>A0A3N9U9Z5_9BACI</name>
<dbReference type="EC" id="1.1.1.154" evidence="3"/>
<protein>
    <submittedName>
        <fullName evidence="3">Ureidoglycolate dehydrogenase</fullName>
        <ecNumber evidence="3">1.1.1.154</ecNumber>
    </submittedName>
</protein>
<proteinExistence type="inferred from homology"/>
<evidence type="ECO:0000256" key="1">
    <source>
        <dbReference type="ARBA" id="ARBA00006056"/>
    </source>
</evidence>
<organism evidence="3 4">
    <name type="scientific">Lysinibacillus composti</name>
    <dbReference type="NCBI Taxonomy" id="720633"/>
    <lineage>
        <taxon>Bacteria</taxon>
        <taxon>Bacillati</taxon>
        <taxon>Bacillota</taxon>
        <taxon>Bacilli</taxon>
        <taxon>Bacillales</taxon>
        <taxon>Bacillaceae</taxon>
        <taxon>Lysinibacillus</taxon>
    </lineage>
</organism>
<reference evidence="3 4" key="1">
    <citation type="journal article" date="2013" name="J. Microbiol.">
        <title>Lysinibacillus chungkukjangi sp. nov., isolated from Chungkukjang, Korean fermented soybean food.</title>
        <authorList>
            <person name="Kim S.J."/>
            <person name="Jang Y.H."/>
            <person name="Hamada M."/>
            <person name="Ahn J.H."/>
            <person name="Weon H.Y."/>
            <person name="Suzuki K."/>
            <person name="Whang K.S."/>
            <person name="Kwon S.W."/>
        </authorList>
    </citation>
    <scope>NUCLEOTIDE SEQUENCE [LARGE SCALE GENOMIC DNA]</scope>
    <source>
        <strain evidence="3 4">MCCC 1A12701</strain>
    </source>
</reference>
<keyword evidence="4" id="KW-1185">Reference proteome</keyword>
<dbReference type="AlphaFoldDB" id="A0A3N9U9Z5"/>
<evidence type="ECO:0000313" key="3">
    <source>
        <dbReference type="EMBL" id="RQW73327.1"/>
    </source>
</evidence>
<accession>A0A3N9U9Z5</accession>
<dbReference type="InterPro" id="IPR043143">
    <property type="entry name" value="Mal/L-sulf/L-lact_DH-like_NADP"/>
</dbReference>
<dbReference type="InterPro" id="IPR003767">
    <property type="entry name" value="Malate/L-lactate_DH-like"/>
</dbReference>
<dbReference type="InterPro" id="IPR036111">
    <property type="entry name" value="Mal/L-sulfo/L-lacto_DH-like_sf"/>
</dbReference>
<evidence type="ECO:0000313" key="4">
    <source>
        <dbReference type="Proteomes" id="UP000274033"/>
    </source>
</evidence>
<evidence type="ECO:0000256" key="2">
    <source>
        <dbReference type="ARBA" id="ARBA00023002"/>
    </source>
</evidence>
<dbReference type="GO" id="GO:0009040">
    <property type="term" value="F:ureidoglycolate dehydrogenase activity"/>
    <property type="evidence" value="ECO:0007669"/>
    <property type="project" value="UniProtKB-EC"/>
</dbReference>
<dbReference type="EMBL" id="RRCT01000023">
    <property type="protein sequence ID" value="RQW73327.1"/>
    <property type="molecule type" value="Genomic_DNA"/>
</dbReference>